<keyword evidence="2" id="KW-1185">Reference proteome</keyword>
<proteinExistence type="predicted"/>
<dbReference type="AlphaFoldDB" id="A0A7W8GBZ9"/>
<comment type="caution">
    <text evidence="1">The sequence shown here is derived from an EMBL/GenBank/DDBJ whole genome shotgun (WGS) entry which is preliminary data.</text>
</comment>
<gene>
    <name evidence="1" type="ORF">HNQ09_000125</name>
</gene>
<evidence type="ECO:0000313" key="1">
    <source>
        <dbReference type="EMBL" id="MBB5232708.1"/>
    </source>
</evidence>
<dbReference type="Proteomes" id="UP000525389">
    <property type="component" value="Unassembled WGS sequence"/>
</dbReference>
<dbReference type="EMBL" id="JACHFN010000001">
    <property type="protein sequence ID" value="MBB5232708.1"/>
    <property type="molecule type" value="Genomic_DNA"/>
</dbReference>
<dbReference type="RefSeq" id="WP_184024074.1">
    <property type="nucleotide sequence ID" value="NZ_JACHFN010000001.1"/>
</dbReference>
<name>A0A7W8GBZ9_9DEIO</name>
<protein>
    <submittedName>
        <fullName evidence="1">Uncharacterized protein</fullName>
    </submittedName>
</protein>
<organism evidence="1 2">
    <name type="scientific">Deinococcus budaensis</name>
    <dbReference type="NCBI Taxonomy" id="1665626"/>
    <lineage>
        <taxon>Bacteria</taxon>
        <taxon>Thermotogati</taxon>
        <taxon>Deinococcota</taxon>
        <taxon>Deinococci</taxon>
        <taxon>Deinococcales</taxon>
        <taxon>Deinococcaceae</taxon>
        <taxon>Deinococcus</taxon>
    </lineage>
</organism>
<accession>A0A7W8GBZ9</accession>
<reference evidence="1 2" key="1">
    <citation type="submission" date="2020-08" db="EMBL/GenBank/DDBJ databases">
        <title>Genomic Encyclopedia of Type Strains, Phase IV (KMG-IV): sequencing the most valuable type-strain genomes for metagenomic binning, comparative biology and taxonomic classification.</title>
        <authorList>
            <person name="Goeker M."/>
        </authorList>
    </citation>
    <scope>NUCLEOTIDE SEQUENCE [LARGE SCALE GENOMIC DNA]</scope>
    <source>
        <strain evidence="1 2">DSM 101791</strain>
    </source>
</reference>
<evidence type="ECO:0000313" key="2">
    <source>
        <dbReference type="Proteomes" id="UP000525389"/>
    </source>
</evidence>
<sequence>MRLEALLAALGELFGPRLSLREAGGEERGVVLLWDGEVDCTAGLAEGGLESVAWQLLSTAQDVWLQRLGEEGVHPGAWATASPDVSRDGVGLVLSLRGTEGVVASVRVPLTG</sequence>